<dbReference type="GO" id="GO:0003677">
    <property type="term" value="F:DNA binding"/>
    <property type="evidence" value="ECO:0007669"/>
    <property type="project" value="InterPro"/>
</dbReference>
<comment type="subcellular location">
    <subcellularLocation>
        <location evidence="1">Nucleus</location>
    </subcellularLocation>
</comment>
<organism evidence="3 4">
    <name type="scientific">Glossina austeni</name>
    <name type="common">Savannah tsetse fly</name>
    <dbReference type="NCBI Taxonomy" id="7395"/>
    <lineage>
        <taxon>Eukaryota</taxon>
        <taxon>Metazoa</taxon>
        <taxon>Ecdysozoa</taxon>
        <taxon>Arthropoda</taxon>
        <taxon>Hexapoda</taxon>
        <taxon>Insecta</taxon>
        <taxon>Pterygota</taxon>
        <taxon>Neoptera</taxon>
        <taxon>Endopterygota</taxon>
        <taxon>Diptera</taxon>
        <taxon>Brachycera</taxon>
        <taxon>Muscomorpha</taxon>
        <taxon>Hippoboscoidea</taxon>
        <taxon>Glossinidae</taxon>
        <taxon>Glossina</taxon>
    </lineage>
</organism>
<sequence>MKFDISKTVLWRRVRKHPDYMKTARENPIVTKAYERLKSGESLKSISLDLDIPMSTLHRHKVRLSQQGQLPDFVTCKRRDSTSKDDLKLKLAKAVQACVQNGMSQNHAANVYGISKSTLWRHLQKRVAEAEASMEEDEIKEVILS</sequence>
<keyword evidence="4" id="KW-1185">Reference proteome</keyword>
<dbReference type="AlphaFoldDB" id="A0A1A9V4C8"/>
<dbReference type="Gene3D" id="1.10.10.60">
    <property type="entry name" value="Homeodomain-like"/>
    <property type="match status" value="1"/>
</dbReference>
<evidence type="ECO:0000313" key="3">
    <source>
        <dbReference type="EnsemblMetazoa" id="GAUT025412-PA"/>
    </source>
</evidence>
<evidence type="ECO:0000313" key="4">
    <source>
        <dbReference type="Proteomes" id="UP000078200"/>
    </source>
</evidence>
<name>A0A1A9V4C8_GLOAU</name>
<proteinExistence type="predicted"/>
<dbReference type="VEuPathDB" id="VectorBase:GAUT025412"/>
<protein>
    <recommendedName>
        <fullName evidence="2">HTH psq-type domain-containing protein</fullName>
    </recommendedName>
</protein>
<dbReference type="InterPro" id="IPR009057">
    <property type="entry name" value="Homeodomain-like_sf"/>
</dbReference>
<dbReference type="Pfam" id="PF05225">
    <property type="entry name" value="HTH_psq"/>
    <property type="match status" value="1"/>
</dbReference>
<feature type="domain" description="HTH psq-type" evidence="2">
    <location>
        <begin position="90"/>
        <end position="127"/>
    </location>
</feature>
<dbReference type="InterPro" id="IPR007889">
    <property type="entry name" value="HTH_Psq"/>
</dbReference>
<reference evidence="3" key="1">
    <citation type="submission" date="2020-05" db="UniProtKB">
        <authorList>
            <consortium name="EnsemblMetazoa"/>
        </authorList>
    </citation>
    <scope>IDENTIFICATION</scope>
    <source>
        <strain evidence="3">TTRI</strain>
    </source>
</reference>
<dbReference type="Proteomes" id="UP000078200">
    <property type="component" value="Unassembled WGS sequence"/>
</dbReference>
<evidence type="ECO:0000256" key="1">
    <source>
        <dbReference type="ARBA" id="ARBA00004123"/>
    </source>
</evidence>
<accession>A0A1A9V4C8</accession>
<dbReference type="GO" id="GO:0005634">
    <property type="term" value="C:nucleus"/>
    <property type="evidence" value="ECO:0007669"/>
    <property type="project" value="UniProtKB-SubCell"/>
</dbReference>
<dbReference type="EnsemblMetazoa" id="GAUT025412-RA">
    <property type="protein sequence ID" value="GAUT025412-PA"/>
    <property type="gene ID" value="GAUT025412"/>
</dbReference>
<dbReference type="SUPFAM" id="SSF46689">
    <property type="entry name" value="Homeodomain-like"/>
    <property type="match status" value="1"/>
</dbReference>
<evidence type="ECO:0000259" key="2">
    <source>
        <dbReference type="Pfam" id="PF05225"/>
    </source>
</evidence>